<evidence type="ECO:0000256" key="8">
    <source>
        <dbReference type="SAM" id="Phobius"/>
    </source>
</evidence>
<keyword evidence="4" id="KW-0997">Cell inner membrane</keyword>
<evidence type="ECO:0000256" key="2">
    <source>
        <dbReference type="ARBA" id="ARBA00022448"/>
    </source>
</evidence>
<protein>
    <recommendedName>
        <fullName evidence="9">Tripartite ATP-independent periplasmic transporters DctQ component domain-containing protein</fullName>
    </recommendedName>
</protein>
<name>X1GBS2_9ZZZZ</name>
<feature type="domain" description="Tripartite ATP-independent periplasmic transporters DctQ component" evidence="9">
    <location>
        <begin position="2"/>
        <end position="75"/>
    </location>
</feature>
<dbReference type="GO" id="GO:0015740">
    <property type="term" value="P:C4-dicarboxylate transport"/>
    <property type="evidence" value="ECO:0007669"/>
    <property type="project" value="TreeGrafter"/>
</dbReference>
<feature type="non-terminal residue" evidence="10">
    <location>
        <position position="1"/>
    </location>
</feature>
<dbReference type="GO" id="GO:0005886">
    <property type="term" value="C:plasma membrane"/>
    <property type="evidence" value="ECO:0007669"/>
    <property type="project" value="UniProtKB-SubCell"/>
</dbReference>
<comment type="subcellular location">
    <subcellularLocation>
        <location evidence="1">Cell inner membrane</location>
        <topology evidence="1">Multi-pass membrane protein</topology>
    </subcellularLocation>
</comment>
<keyword evidence="5 8" id="KW-0812">Transmembrane</keyword>
<evidence type="ECO:0000256" key="1">
    <source>
        <dbReference type="ARBA" id="ARBA00004429"/>
    </source>
</evidence>
<reference evidence="10" key="1">
    <citation type="journal article" date="2014" name="Front. Microbiol.">
        <title>High frequency of phylogenetically diverse reductive dehalogenase-homologous genes in deep subseafloor sedimentary metagenomes.</title>
        <authorList>
            <person name="Kawai M."/>
            <person name="Futagami T."/>
            <person name="Toyoda A."/>
            <person name="Takaki Y."/>
            <person name="Nishi S."/>
            <person name="Hori S."/>
            <person name="Arai W."/>
            <person name="Tsubouchi T."/>
            <person name="Morono Y."/>
            <person name="Uchiyama I."/>
            <person name="Ito T."/>
            <person name="Fujiyama A."/>
            <person name="Inagaki F."/>
            <person name="Takami H."/>
        </authorList>
    </citation>
    <scope>NUCLEOTIDE SEQUENCE</scope>
    <source>
        <strain evidence="10">Expedition CK06-06</strain>
    </source>
</reference>
<dbReference type="Pfam" id="PF04290">
    <property type="entry name" value="DctQ"/>
    <property type="match status" value="1"/>
</dbReference>
<dbReference type="InterPro" id="IPR007387">
    <property type="entry name" value="TRAP_DctQ"/>
</dbReference>
<dbReference type="InterPro" id="IPR055348">
    <property type="entry name" value="DctQ"/>
</dbReference>
<dbReference type="GO" id="GO:0022857">
    <property type="term" value="F:transmembrane transporter activity"/>
    <property type="evidence" value="ECO:0007669"/>
    <property type="project" value="TreeGrafter"/>
</dbReference>
<keyword evidence="3" id="KW-1003">Cell membrane</keyword>
<feature type="transmembrane region" description="Helical" evidence="8">
    <location>
        <begin position="6"/>
        <end position="28"/>
    </location>
</feature>
<feature type="non-terminal residue" evidence="10">
    <location>
        <position position="77"/>
    </location>
</feature>
<evidence type="ECO:0000256" key="6">
    <source>
        <dbReference type="ARBA" id="ARBA00022989"/>
    </source>
</evidence>
<evidence type="ECO:0000256" key="3">
    <source>
        <dbReference type="ARBA" id="ARBA00022475"/>
    </source>
</evidence>
<evidence type="ECO:0000313" key="10">
    <source>
        <dbReference type="EMBL" id="GAH55356.1"/>
    </source>
</evidence>
<dbReference type="EMBL" id="BARU01015787">
    <property type="protein sequence ID" value="GAH55356.1"/>
    <property type="molecule type" value="Genomic_DNA"/>
</dbReference>
<sequence length="77" mass="8748">NFSLLWVADVGYISVAWMLSLGMSAAIYKKGHITIEFIRDKLPKNVKKVLEIVLTLIIIAFFISLIFSGWKTAIMKM</sequence>
<keyword evidence="7 8" id="KW-0472">Membrane</keyword>
<organism evidence="10">
    <name type="scientific">marine sediment metagenome</name>
    <dbReference type="NCBI Taxonomy" id="412755"/>
    <lineage>
        <taxon>unclassified sequences</taxon>
        <taxon>metagenomes</taxon>
        <taxon>ecological metagenomes</taxon>
    </lineage>
</organism>
<dbReference type="AlphaFoldDB" id="X1GBS2"/>
<dbReference type="PANTHER" id="PTHR35011:SF2">
    <property type="entry name" value="2,3-DIKETO-L-GULONATE TRAP TRANSPORTER SMALL PERMEASE PROTEIN YIAM"/>
    <property type="match status" value="1"/>
</dbReference>
<evidence type="ECO:0000256" key="4">
    <source>
        <dbReference type="ARBA" id="ARBA00022519"/>
    </source>
</evidence>
<proteinExistence type="predicted"/>
<dbReference type="PANTHER" id="PTHR35011">
    <property type="entry name" value="2,3-DIKETO-L-GULONATE TRAP TRANSPORTER SMALL PERMEASE PROTEIN YIAM"/>
    <property type="match status" value="1"/>
</dbReference>
<evidence type="ECO:0000256" key="5">
    <source>
        <dbReference type="ARBA" id="ARBA00022692"/>
    </source>
</evidence>
<gene>
    <name evidence="10" type="ORF">S03H2_26867</name>
</gene>
<evidence type="ECO:0000259" key="9">
    <source>
        <dbReference type="Pfam" id="PF04290"/>
    </source>
</evidence>
<feature type="transmembrane region" description="Helical" evidence="8">
    <location>
        <begin position="49"/>
        <end position="70"/>
    </location>
</feature>
<keyword evidence="6 8" id="KW-1133">Transmembrane helix</keyword>
<evidence type="ECO:0000256" key="7">
    <source>
        <dbReference type="ARBA" id="ARBA00023136"/>
    </source>
</evidence>
<comment type="caution">
    <text evidence="10">The sequence shown here is derived from an EMBL/GenBank/DDBJ whole genome shotgun (WGS) entry which is preliminary data.</text>
</comment>
<keyword evidence="2" id="KW-0813">Transport</keyword>
<accession>X1GBS2</accession>